<dbReference type="AlphaFoldDB" id="A0A5E5ABB2"/>
<name>A0A5E5ABB2_9BURK</name>
<evidence type="ECO:0000313" key="2">
    <source>
        <dbReference type="Proteomes" id="UP000383122"/>
    </source>
</evidence>
<proteinExistence type="predicted"/>
<sequence length="186" mass="20100">MTSHHSTVAGKCVLTPTRSRSKIGNQSPRELARITLLHEPIFRASSVSRTEDVEGVAIFWGFNHASFGAAKSGISQFMGPGFSGYASVPAREPLAARGHFSGYESVYNVPSIKAPPKKMPHKRITYGAFFIADVSDVQLNQLSPNASSSKKLSVTAANSLGASIMTQWPTWGTTNPHEFSSNSRYP</sequence>
<gene>
    <name evidence="1" type="ORF">PAN31117_03304</name>
</gene>
<accession>A0A5E5ABB2</accession>
<dbReference type="EMBL" id="CABPSP010000010">
    <property type="protein sequence ID" value="VVE69400.1"/>
    <property type="molecule type" value="Genomic_DNA"/>
</dbReference>
<keyword evidence="2" id="KW-1185">Reference proteome</keyword>
<protein>
    <submittedName>
        <fullName evidence="1">Uncharacterized protein</fullName>
    </submittedName>
</protein>
<organism evidence="1 2">
    <name type="scientific">Pandoraea anapnoica</name>
    <dbReference type="NCBI Taxonomy" id="2508301"/>
    <lineage>
        <taxon>Bacteria</taxon>
        <taxon>Pseudomonadati</taxon>
        <taxon>Pseudomonadota</taxon>
        <taxon>Betaproteobacteria</taxon>
        <taxon>Burkholderiales</taxon>
        <taxon>Burkholderiaceae</taxon>
        <taxon>Pandoraea</taxon>
    </lineage>
</organism>
<dbReference type="Proteomes" id="UP000383122">
    <property type="component" value="Unassembled WGS sequence"/>
</dbReference>
<reference evidence="1 2" key="1">
    <citation type="submission" date="2019-08" db="EMBL/GenBank/DDBJ databases">
        <authorList>
            <person name="Peeters C."/>
        </authorList>
    </citation>
    <scope>NUCLEOTIDE SEQUENCE [LARGE SCALE GENOMIC DNA]</scope>
    <source>
        <strain evidence="1 2">LMG 31117</strain>
    </source>
</reference>
<evidence type="ECO:0000313" key="1">
    <source>
        <dbReference type="EMBL" id="VVE69400.1"/>
    </source>
</evidence>